<dbReference type="InterPro" id="IPR058625">
    <property type="entry name" value="MdtA-like_BSH"/>
</dbReference>
<organism evidence="5 7">
    <name type="scientific">Budvicia aquatica</name>
    <dbReference type="NCBI Taxonomy" id="82979"/>
    <lineage>
        <taxon>Bacteria</taxon>
        <taxon>Pseudomonadati</taxon>
        <taxon>Pseudomonadota</taxon>
        <taxon>Gammaproteobacteria</taxon>
        <taxon>Enterobacterales</taxon>
        <taxon>Budviciaceae</taxon>
        <taxon>Budvicia</taxon>
    </lineage>
</organism>
<keyword evidence="3" id="KW-1133">Transmembrane helix</keyword>
<dbReference type="PANTHER" id="PTHR30386:SF28">
    <property type="entry name" value="EXPORTED PROTEIN"/>
    <property type="match status" value="1"/>
</dbReference>
<reference evidence="5" key="1">
    <citation type="submission" date="2017-09" db="EMBL/GenBank/DDBJ databases">
        <title>FDA dAtabase for Regulatory Grade micrObial Sequences (FDA-ARGOS): Supporting development and validation of Infectious Disease Dx tests.</title>
        <authorList>
            <person name="Minogue T."/>
            <person name="Wolcott M."/>
            <person name="Wasieloski L."/>
            <person name="Aguilar W."/>
            <person name="Moore D."/>
            <person name="Tallon L.J."/>
            <person name="Sadzewicz L."/>
            <person name="Ott S."/>
            <person name="Zhao X."/>
            <person name="Nagaraj S."/>
            <person name="Vavikolanu K."/>
            <person name="Aluvathingal J."/>
            <person name="Nadendla S."/>
            <person name="Sichtig H."/>
        </authorList>
    </citation>
    <scope>NUCLEOTIDE SEQUENCE</scope>
    <source>
        <strain evidence="5">FDAARGOS_387</strain>
    </source>
</reference>
<dbReference type="InterPro" id="IPR011053">
    <property type="entry name" value="Single_hybrid_motif"/>
</dbReference>
<dbReference type="Proteomes" id="UP000224974">
    <property type="component" value="Unassembled WGS sequence"/>
</dbReference>
<name>A0A2C6DS39_9GAMM</name>
<proteinExistence type="inferred from homology"/>
<gene>
    <name evidence="6" type="primary">cvaA</name>
    <name evidence="5" type="ORF">CRN84_18260</name>
    <name evidence="6" type="ORF">NCTC12282_05034</name>
</gene>
<dbReference type="PANTHER" id="PTHR30386">
    <property type="entry name" value="MEMBRANE FUSION SUBUNIT OF EMRAB-TOLC MULTIDRUG EFFLUX PUMP"/>
    <property type="match status" value="1"/>
</dbReference>
<dbReference type="RefSeq" id="WP_036015780.1">
    <property type="nucleotide sequence ID" value="NZ_CAADJA010000002.1"/>
</dbReference>
<evidence type="ECO:0000313" key="7">
    <source>
        <dbReference type="Proteomes" id="UP000224974"/>
    </source>
</evidence>
<protein>
    <submittedName>
        <fullName evidence="5">Colicin V secretion protein CvaA</fullName>
    </submittedName>
</protein>
<dbReference type="STRING" id="1111728.GCA_000427805_01575"/>
<dbReference type="PRINTS" id="PR01490">
    <property type="entry name" value="RTXTOXIND"/>
</dbReference>
<evidence type="ECO:0000259" key="4">
    <source>
        <dbReference type="Pfam" id="PF25917"/>
    </source>
</evidence>
<keyword evidence="3" id="KW-0472">Membrane</keyword>
<comment type="similarity">
    <text evidence="1">Belongs to the membrane fusion protein (MFP) (TC 8.A.1) family.</text>
</comment>
<reference evidence="7" key="2">
    <citation type="submission" date="2017-09" db="EMBL/GenBank/DDBJ databases">
        <title>FDA dAtabase for Regulatory Grade micrObial Sequences (FDA-ARGOS): Supporting development and validation of Infectious Disease Dx tests.</title>
        <authorList>
            <person name="Minogue T."/>
            <person name="Wolcott M."/>
            <person name="Wasieloski L."/>
            <person name="Aguilar W."/>
            <person name="Moore D."/>
            <person name="Tallon L."/>
            <person name="Sadzewicz L."/>
            <person name="Ott S."/>
            <person name="Zhao X."/>
            <person name="Nagaraj S."/>
            <person name="Vavikolanu K."/>
            <person name="Aluvathingal J."/>
            <person name="Nadendla S."/>
            <person name="Sichtig H."/>
        </authorList>
    </citation>
    <scope>NUCLEOTIDE SEQUENCE [LARGE SCALE GENOMIC DNA]</scope>
    <source>
        <strain evidence="7">FDAARGOS_387</strain>
    </source>
</reference>
<evidence type="ECO:0000313" key="8">
    <source>
        <dbReference type="Proteomes" id="UP000373449"/>
    </source>
</evidence>
<dbReference type="SUPFAM" id="SSF51230">
    <property type="entry name" value="Single hybrid motif"/>
    <property type="match status" value="1"/>
</dbReference>
<dbReference type="OrthoDB" id="9775513at2"/>
<keyword evidence="7" id="KW-1185">Reference proteome</keyword>
<sequence>MANVPARLFRQEVIEHNKNVWLGKITLISRIPARLVAFISLSLLVVLLLFLIFGSFIRRVNVSGEAIIYPHPVEVFTAYPGIVEKRFIEVGSQVKKGQKLYQIDMSRVTHSGNISLKNVEAINKQIAKNDEVIKTLTESKQETINNLNQQLDYYQKAHQQSRSVLADSLSATGEMKRTLSEYKQYIKAGLITKDQLNNQRYMYQQQQSVYNSLYSQNTSNSLQIINIQSEIAIKSAEFDNQISQSESQRESLRREYSDAEAKDSFFITSPMDGKIESVVVTEGQMVNAGDTMVQISREDSQALYLVFWLPNDAVPFVSRGEQVNIRYDAFPFEKFGQFPADIISVSSIPASMNELSHYKNSPINSDRTHIASYYKTIVKLDRKSLSYAGHELNISSGMKAQATFFLERRPLYQWMLSPLYKMNKSIVGPLSE</sequence>
<dbReference type="SUPFAM" id="SSF111369">
    <property type="entry name" value="HlyD-like secretion proteins"/>
    <property type="match status" value="1"/>
</dbReference>
<evidence type="ECO:0000256" key="2">
    <source>
        <dbReference type="SAM" id="Coils"/>
    </source>
</evidence>
<keyword evidence="2" id="KW-0175">Coiled coil</keyword>
<feature type="domain" description="Multidrug resistance protein MdtA-like barrel-sandwich hybrid" evidence="4">
    <location>
        <begin position="74"/>
        <end position="293"/>
    </location>
</feature>
<dbReference type="Proteomes" id="UP000373449">
    <property type="component" value="Unassembled WGS sequence"/>
</dbReference>
<feature type="transmembrane region" description="Helical" evidence="3">
    <location>
        <begin position="35"/>
        <end position="57"/>
    </location>
</feature>
<dbReference type="InterPro" id="IPR050739">
    <property type="entry name" value="MFP"/>
</dbReference>
<evidence type="ECO:0000313" key="6">
    <source>
        <dbReference type="EMBL" id="VFS51391.1"/>
    </source>
</evidence>
<dbReference type="AlphaFoldDB" id="A0A2C6DS39"/>
<evidence type="ECO:0000256" key="1">
    <source>
        <dbReference type="ARBA" id="ARBA00009477"/>
    </source>
</evidence>
<evidence type="ECO:0000313" key="5">
    <source>
        <dbReference type="EMBL" id="PHI31142.1"/>
    </source>
</evidence>
<dbReference type="EMBL" id="CAADJA010000002">
    <property type="protein sequence ID" value="VFS51391.1"/>
    <property type="molecule type" value="Genomic_DNA"/>
</dbReference>
<dbReference type="EMBL" id="PDDX01000001">
    <property type="protein sequence ID" value="PHI31142.1"/>
    <property type="molecule type" value="Genomic_DNA"/>
</dbReference>
<dbReference type="Pfam" id="PF25917">
    <property type="entry name" value="BSH_RND"/>
    <property type="match status" value="1"/>
</dbReference>
<evidence type="ECO:0000256" key="3">
    <source>
        <dbReference type="SAM" id="Phobius"/>
    </source>
</evidence>
<feature type="coiled-coil region" evidence="2">
    <location>
        <begin position="235"/>
        <end position="262"/>
    </location>
</feature>
<accession>A0A2C6DS39</accession>
<dbReference type="Gene3D" id="2.40.50.100">
    <property type="match status" value="2"/>
</dbReference>
<keyword evidence="3" id="KW-0812">Transmembrane</keyword>
<reference evidence="6 8" key="3">
    <citation type="submission" date="2019-03" db="EMBL/GenBank/DDBJ databases">
        <authorList>
            <consortium name="Pathogen Informatics"/>
        </authorList>
    </citation>
    <scope>NUCLEOTIDE SEQUENCE [LARGE SCALE GENOMIC DNA]</scope>
    <source>
        <strain evidence="6 8">NCTC12282</strain>
    </source>
</reference>